<name>A0A9W8E7L8_9FUNG</name>
<evidence type="ECO:0000313" key="3">
    <source>
        <dbReference type="Proteomes" id="UP001151582"/>
    </source>
</evidence>
<organism evidence="2 3">
    <name type="scientific">Dimargaris verticillata</name>
    <dbReference type="NCBI Taxonomy" id="2761393"/>
    <lineage>
        <taxon>Eukaryota</taxon>
        <taxon>Fungi</taxon>
        <taxon>Fungi incertae sedis</taxon>
        <taxon>Zoopagomycota</taxon>
        <taxon>Kickxellomycotina</taxon>
        <taxon>Dimargaritomycetes</taxon>
        <taxon>Dimargaritales</taxon>
        <taxon>Dimargaritaceae</taxon>
        <taxon>Dimargaris</taxon>
    </lineage>
</organism>
<gene>
    <name evidence="2" type="ORF">H4R34_004948</name>
</gene>
<feature type="chain" id="PRO_5040815234" evidence="1">
    <location>
        <begin position="25"/>
        <end position="73"/>
    </location>
</feature>
<dbReference type="EMBL" id="JANBQB010000754">
    <property type="protein sequence ID" value="KAJ1973805.1"/>
    <property type="molecule type" value="Genomic_DNA"/>
</dbReference>
<reference evidence="2" key="1">
    <citation type="submission" date="2022-07" db="EMBL/GenBank/DDBJ databases">
        <title>Phylogenomic reconstructions and comparative analyses of Kickxellomycotina fungi.</title>
        <authorList>
            <person name="Reynolds N.K."/>
            <person name="Stajich J.E."/>
            <person name="Barry K."/>
            <person name="Grigoriev I.V."/>
            <person name="Crous P."/>
            <person name="Smith M.E."/>
        </authorList>
    </citation>
    <scope>NUCLEOTIDE SEQUENCE</scope>
    <source>
        <strain evidence="2">RSA 567</strain>
    </source>
</reference>
<evidence type="ECO:0000256" key="1">
    <source>
        <dbReference type="SAM" id="SignalP"/>
    </source>
</evidence>
<feature type="signal peptide" evidence="1">
    <location>
        <begin position="1"/>
        <end position="24"/>
    </location>
</feature>
<keyword evidence="1" id="KW-0732">Signal</keyword>
<keyword evidence="3" id="KW-1185">Reference proteome</keyword>
<sequence>MYLLRFTIHSAALVLATGTLGALATLNGGQSPTTNFVLTIPEQLAFVSRLMQYDYFHSFLPESPGSNFEAGER</sequence>
<feature type="non-terminal residue" evidence="2">
    <location>
        <position position="73"/>
    </location>
</feature>
<comment type="caution">
    <text evidence="2">The sequence shown here is derived from an EMBL/GenBank/DDBJ whole genome shotgun (WGS) entry which is preliminary data.</text>
</comment>
<dbReference type="Proteomes" id="UP001151582">
    <property type="component" value="Unassembled WGS sequence"/>
</dbReference>
<dbReference type="AlphaFoldDB" id="A0A9W8E7L8"/>
<accession>A0A9W8E7L8</accession>
<proteinExistence type="predicted"/>
<protein>
    <submittedName>
        <fullName evidence="2">Uncharacterized protein</fullName>
    </submittedName>
</protein>
<evidence type="ECO:0000313" key="2">
    <source>
        <dbReference type="EMBL" id="KAJ1973805.1"/>
    </source>
</evidence>